<dbReference type="AlphaFoldDB" id="A0A5B7E1S8"/>
<organism evidence="1 2">
    <name type="scientific">Portunus trituberculatus</name>
    <name type="common">Swimming crab</name>
    <name type="synonym">Neptunus trituberculatus</name>
    <dbReference type="NCBI Taxonomy" id="210409"/>
    <lineage>
        <taxon>Eukaryota</taxon>
        <taxon>Metazoa</taxon>
        <taxon>Ecdysozoa</taxon>
        <taxon>Arthropoda</taxon>
        <taxon>Crustacea</taxon>
        <taxon>Multicrustacea</taxon>
        <taxon>Malacostraca</taxon>
        <taxon>Eumalacostraca</taxon>
        <taxon>Eucarida</taxon>
        <taxon>Decapoda</taxon>
        <taxon>Pleocyemata</taxon>
        <taxon>Brachyura</taxon>
        <taxon>Eubrachyura</taxon>
        <taxon>Portunoidea</taxon>
        <taxon>Portunidae</taxon>
        <taxon>Portuninae</taxon>
        <taxon>Portunus</taxon>
    </lineage>
</organism>
<keyword evidence="2" id="KW-1185">Reference proteome</keyword>
<name>A0A5B7E1S8_PORTR</name>
<evidence type="ECO:0000313" key="1">
    <source>
        <dbReference type="EMBL" id="MPC27375.1"/>
    </source>
</evidence>
<protein>
    <submittedName>
        <fullName evidence="1">Uncharacterized protein</fullName>
    </submittedName>
</protein>
<dbReference type="EMBL" id="VSRR010001736">
    <property type="protein sequence ID" value="MPC27375.1"/>
    <property type="molecule type" value="Genomic_DNA"/>
</dbReference>
<gene>
    <name evidence="1" type="ORF">E2C01_020545</name>
</gene>
<evidence type="ECO:0000313" key="2">
    <source>
        <dbReference type="Proteomes" id="UP000324222"/>
    </source>
</evidence>
<comment type="caution">
    <text evidence="1">The sequence shown here is derived from an EMBL/GenBank/DDBJ whole genome shotgun (WGS) entry which is preliminary data.</text>
</comment>
<accession>A0A5B7E1S8</accession>
<sequence>MHVFNRITQLNVPIQEVNHMEMIYCVAELIQGEGGVLRLAPHLSLSGVHRERANPAMAGGGGPGE</sequence>
<reference evidence="1 2" key="1">
    <citation type="submission" date="2019-05" db="EMBL/GenBank/DDBJ databases">
        <title>Another draft genome of Portunus trituberculatus and its Hox gene families provides insights of decapod evolution.</title>
        <authorList>
            <person name="Jeong J.-H."/>
            <person name="Song I."/>
            <person name="Kim S."/>
            <person name="Choi T."/>
            <person name="Kim D."/>
            <person name="Ryu S."/>
            <person name="Kim W."/>
        </authorList>
    </citation>
    <scope>NUCLEOTIDE SEQUENCE [LARGE SCALE GENOMIC DNA]</scope>
    <source>
        <tissue evidence="1">Muscle</tissue>
    </source>
</reference>
<proteinExistence type="predicted"/>
<dbReference type="Proteomes" id="UP000324222">
    <property type="component" value="Unassembled WGS sequence"/>
</dbReference>